<reference evidence="1 2" key="1">
    <citation type="journal article" date="2020" name="Front. Microbiol.">
        <title>Genetic Organization of the aprX-lipA2 Operon Affects the Proteolytic Potential of Pseudomonas Species in Milk.</title>
        <authorList>
            <person name="Maier C."/>
            <person name="Huptas C."/>
            <person name="von Neubeck M."/>
            <person name="Scherer S."/>
            <person name="Wenning M."/>
            <person name="Lucking G."/>
        </authorList>
    </citation>
    <scope>NUCLEOTIDE SEQUENCE [LARGE SCALE GENOMIC DNA]</scope>
    <source>
        <strain evidence="1 2">DSM 16272</strain>
    </source>
</reference>
<sequence length="166" mass="18983">MNEAQLDWVKQQSWFTRHADVGSNGLCPYIIVNDGERPLMFTSFTKLRAWAHANAHEIAMGMFDEVTFRYRMPDGREGEAFQTNNLDCLMDIYEITPTGRLVRKWMGEETDRPLGDMKYSGMLKLYAEEPGSGEYILEFVDGTLAAINCKGEPGRLIFDHAQFIQS</sequence>
<evidence type="ECO:0000313" key="1">
    <source>
        <dbReference type="EMBL" id="NMY13856.1"/>
    </source>
</evidence>
<name>A0A7Y1ADX3_PSEVE</name>
<accession>A0A7Y1ADX3</accession>
<protein>
    <submittedName>
        <fullName evidence="1">Uncharacterized protein</fullName>
    </submittedName>
</protein>
<dbReference type="Proteomes" id="UP000537729">
    <property type="component" value="Unassembled WGS sequence"/>
</dbReference>
<dbReference type="EMBL" id="JAAQWG010000145">
    <property type="protein sequence ID" value="NMY13856.1"/>
    <property type="molecule type" value="Genomic_DNA"/>
</dbReference>
<evidence type="ECO:0000313" key="2">
    <source>
        <dbReference type="Proteomes" id="UP000537729"/>
    </source>
</evidence>
<organism evidence="1 2">
    <name type="scientific">Pseudomonas veronii</name>
    <dbReference type="NCBI Taxonomy" id="76761"/>
    <lineage>
        <taxon>Bacteria</taxon>
        <taxon>Pseudomonadati</taxon>
        <taxon>Pseudomonadota</taxon>
        <taxon>Gammaproteobacteria</taxon>
        <taxon>Pseudomonadales</taxon>
        <taxon>Pseudomonadaceae</taxon>
        <taxon>Pseudomonas</taxon>
    </lineage>
</organism>
<dbReference type="AlphaFoldDB" id="A0A7Y1ADX3"/>
<proteinExistence type="predicted"/>
<dbReference type="RefSeq" id="WP_169886788.1">
    <property type="nucleotide sequence ID" value="NZ_JAAQWG010000145.1"/>
</dbReference>
<comment type="caution">
    <text evidence="1">The sequence shown here is derived from an EMBL/GenBank/DDBJ whole genome shotgun (WGS) entry which is preliminary data.</text>
</comment>
<gene>
    <name evidence="1" type="ORF">HBO38_36805</name>
</gene>